<accession>A0A9W8I7U7</accession>
<dbReference type="GO" id="GO:0005634">
    <property type="term" value="C:nucleus"/>
    <property type="evidence" value="ECO:0007669"/>
    <property type="project" value="TreeGrafter"/>
</dbReference>
<keyword evidence="1" id="KW-0805">Transcription regulation</keyword>
<evidence type="ECO:0000313" key="5">
    <source>
        <dbReference type="Proteomes" id="UP001139887"/>
    </source>
</evidence>
<proteinExistence type="predicted"/>
<evidence type="ECO:0000256" key="1">
    <source>
        <dbReference type="ARBA" id="ARBA00023015"/>
    </source>
</evidence>
<organism evidence="4 5">
    <name type="scientific">Coemansia brasiliensis</name>
    <dbReference type="NCBI Taxonomy" id="2650707"/>
    <lineage>
        <taxon>Eukaryota</taxon>
        <taxon>Fungi</taxon>
        <taxon>Fungi incertae sedis</taxon>
        <taxon>Zoopagomycota</taxon>
        <taxon>Kickxellomycotina</taxon>
        <taxon>Kickxellomycetes</taxon>
        <taxon>Kickxellales</taxon>
        <taxon>Kickxellaceae</taxon>
        <taxon>Coemansia</taxon>
    </lineage>
</organism>
<reference evidence="4" key="1">
    <citation type="submission" date="2022-07" db="EMBL/GenBank/DDBJ databases">
        <title>Phylogenomic reconstructions and comparative analyses of Kickxellomycotina fungi.</title>
        <authorList>
            <person name="Reynolds N.K."/>
            <person name="Stajich J.E."/>
            <person name="Barry K."/>
            <person name="Grigoriev I.V."/>
            <person name="Crous P."/>
            <person name="Smith M.E."/>
        </authorList>
    </citation>
    <scope>NUCLEOTIDE SEQUENCE</scope>
    <source>
        <strain evidence="4">NRRL 1566</strain>
    </source>
</reference>
<evidence type="ECO:0000256" key="2">
    <source>
        <dbReference type="ARBA" id="ARBA00023163"/>
    </source>
</evidence>
<dbReference type="PANTHER" id="PTHR16088:SF3">
    <property type="entry name" value="GON-4-LIKE PROTEIN"/>
    <property type="match status" value="1"/>
</dbReference>
<dbReference type="OrthoDB" id="2143914at2759"/>
<dbReference type="SUPFAM" id="SSF46689">
    <property type="entry name" value="Homeodomain-like"/>
    <property type="match status" value="1"/>
</dbReference>
<sequence>MGLASIVPMATGEGPPAYTQADVRVLVQTMKSQMVKFKHDIHKEPRARQSIFMQGDDGVTRQEFVRRKNTPLVLPMAIQCLLAPLVAHCGFAESLLPQIMVVKKPKNRIHFLETEDALLLLGLRLFGPEDMVSIRVHMLPCKTASQLRNRMNNLRARRARDNPVKEYCLRRIMPFTLEEEETLRMGMMVYGDEFKQLNWNFLVNRPMLALTHVWDHMRNSESKQKNQVYK</sequence>
<dbReference type="InterPro" id="IPR052435">
    <property type="entry name" value="YY1-Transcr_Regul"/>
</dbReference>
<dbReference type="AlphaFoldDB" id="A0A9W8I7U7"/>
<evidence type="ECO:0000256" key="3">
    <source>
        <dbReference type="ARBA" id="ARBA00023242"/>
    </source>
</evidence>
<dbReference type="Proteomes" id="UP001139887">
    <property type="component" value="Unassembled WGS sequence"/>
</dbReference>
<gene>
    <name evidence="4" type="ORF">IWW36_005881</name>
</gene>
<keyword evidence="5" id="KW-1185">Reference proteome</keyword>
<protein>
    <submittedName>
        <fullName evidence="4">Uncharacterized protein</fullName>
    </submittedName>
</protein>
<keyword evidence="3" id="KW-0539">Nucleus</keyword>
<keyword evidence="2" id="KW-0804">Transcription</keyword>
<comment type="caution">
    <text evidence="4">The sequence shown here is derived from an EMBL/GenBank/DDBJ whole genome shotgun (WGS) entry which is preliminary data.</text>
</comment>
<dbReference type="GO" id="GO:0003712">
    <property type="term" value="F:transcription coregulator activity"/>
    <property type="evidence" value="ECO:0007669"/>
    <property type="project" value="TreeGrafter"/>
</dbReference>
<dbReference type="EMBL" id="JANBUW010001740">
    <property type="protein sequence ID" value="KAJ2842510.1"/>
    <property type="molecule type" value="Genomic_DNA"/>
</dbReference>
<dbReference type="GO" id="GO:0006355">
    <property type="term" value="P:regulation of DNA-templated transcription"/>
    <property type="evidence" value="ECO:0007669"/>
    <property type="project" value="TreeGrafter"/>
</dbReference>
<dbReference type="InterPro" id="IPR009057">
    <property type="entry name" value="Homeodomain-like_sf"/>
</dbReference>
<name>A0A9W8I7U7_9FUNG</name>
<evidence type="ECO:0000313" key="4">
    <source>
        <dbReference type="EMBL" id="KAJ2842510.1"/>
    </source>
</evidence>
<dbReference type="PANTHER" id="PTHR16088">
    <property type="entry name" value="YY1 ASSOCIATED PROTEIN-RELATED"/>
    <property type="match status" value="1"/>
</dbReference>